<dbReference type="KEGG" id="hhk:HH1059_11920"/>
<dbReference type="AlphaFoldDB" id="A0A0X8X9D5"/>
<accession>A0A0X8X9D5</accession>
<evidence type="ECO:0000313" key="2">
    <source>
        <dbReference type="Proteomes" id="UP000218890"/>
    </source>
</evidence>
<evidence type="ECO:0000313" key="1">
    <source>
        <dbReference type="EMBL" id="BAU57886.1"/>
    </source>
</evidence>
<name>A0A0X8X9D5_HALHR</name>
<dbReference type="RefSeq" id="WP_096409227.1">
    <property type="nucleotide sequence ID" value="NZ_AP017372.2"/>
</dbReference>
<keyword evidence="2" id="KW-1185">Reference proteome</keyword>
<dbReference type="EMBL" id="AP017372">
    <property type="protein sequence ID" value="BAU57886.1"/>
    <property type="molecule type" value="Genomic_DNA"/>
</dbReference>
<reference evidence="1" key="1">
    <citation type="submission" date="2016-02" db="EMBL/GenBank/DDBJ databases">
        <title>Halorhodospira halochloris DSM-1059 complete genome, version 2.</title>
        <authorList>
            <person name="Tsukatani Y."/>
        </authorList>
    </citation>
    <scope>NUCLEOTIDE SEQUENCE</scope>
    <source>
        <strain evidence="1">DSM 1059</strain>
    </source>
</reference>
<protein>
    <submittedName>
        <fullName evidence="1">Uncharacterized protein</fullName>
    </submittedName>
</protein>
<gene>
    <name evidence="1" type="ORF">HH1059_11920</name>
</gene>
<sequence>MGLFFPNWLTNRGKNIIQDLQRGRISIPIPESALAAVVSQIDEPSVSDLALSIAANSQLIFTGRKKIGPWWIPFSATFSARAPAAGAPPQSIDLKLERTSPSLAYPFALKALGKREEFEVVGSRVLVDIGKRIKDQDWARYLPDSVLSHIRVVEISSDSDARQLKVALAVKIPDESG</sequence>
<proteinExistence type="predicted"/>
<organism evidence="1 2">
    <name type="scientific">Halorhodospira halochloris</name>
    <name type="common">Ectothiorhodospira halochloris</name>
    <dbReference type="NCBI Taxonomy" id="1052"/>
    <lineage>
        <taxon>Bacteria</taxon>
        <taxon>Pseudomonadati</taxon>
        <taxon>Pseudomonadota</taxon>
        <taxon>Gammaproteobacteria</taxon>
        <taxon>Chromatiales</taxon>
        <taxon>Ectothiorhodospiraceae</taxon>
        <taxon>Halorhodospira</taxon>
    </lineage>
</organism>
<dbReference type="Proteomes" id="UP000218890">
    <property type="component" value="Chromosome"/>
</dbReference>